<proteinExistence type="predicted"/>
<sequence>MRYWQLLLVTTFIIIAHYFLPGVVLSGSASQQDLFSSMVLQ</sequence>
<protein>
    <submittedName>
        <fullName evidence="1">Uncharacterized protein</fullName>
    </submittedName>
</protein>
<reference evidence="1" key="1">
    <citation type="submission" date="2019-04" db="EMBL/GenBank/DDBJ databases">
        <authorList>
            <person name="Brambilla D."/>
        </authorList>
    </citation>
    <scope>NUCLEOTIDE SEQUENCE</scope>
    <source>
        <strain evidence="1">BAL1</strain>
    </source>
</reference>
<dbReference type="EMBL" id="CAAJGR010000118">
    <property type="protein sequence ID" value="VHO04876.1"/>
    <property type="molecule type" value="Genomic_DNA"/>
</dbReference>
<evidence type="ECO:0000313" key="1">
    <source>
        <dbReference type="EMBL" id="VHO04876.1"/>
    </source>
</evidence>
<gene>
    <name evidence="1" type="ORF">BAL341_2149</name>
</gene>
<accession>A0A486XSW2</accession>
<name>A0A486XSW2_9GAMM</name>
<dbReference type="AlphaFoldDB" id="A0A486XSW2"/>
<organism evidence="1">
    <name type="scientific">Rheinheimera sp. BAL341</name>
    <dbReference type="NCBI Taxonomy" id="1708203"/>
    <lineage>
        <taxon>Bacteria</taxon>
        <taxon>Pseudomonadati</taxon>
        <taxon>Pseudomonadota</taxon>
        <taxon>Gammaproteobacteria</taxon>
        <taxon>Chromatiales</taxon>
        <taxon>Chromatiaceae</taxon>
        <taxon>Rheinheimera</taxon>
    </lineage>
</organism>